<dbReference type="EMBL" id="JAHKPV010000021">
    <property type="protein sequence ID" value="MBU2875756.1"/>
    <property type="molecule type" value="Genomic_DNA"/>
</dbReference>
<reference evidence="2 3" key="1">
    <citation type="submission" date="2021-05" db="EMBL/GenBank/DDBJ databases">
        <title>Draft genomes of bacteria isolated from model marine particles.</title>
        <authorList>
            <person name="Datta M.S."/>
            <person name="Schwartzman J.A."/>
            <person name="Enke T.N."/>
            <person name="Saavedra J."/>
            <person name="Cermak N."/>
            <person name="Cordero O.X."/>
        </authorList>
    </citation>
    <scope>NUCLEOTIDE SEQUENCE [LARGE SCALE GENOMIC DNA]</scope>
    <source>
        <strain evidence="2 3">D2M19</strain>
    </source>
</reference>
<feature type="domain" description="DUF6795" evidence="1">
    <location>
        <begin position="41"/>
        <end position="143"/>
    </location>
</feature>
<dbReference type="Proteomes" id="UP000753376">
    <property type="component" value="Unassembled WGS sequence"/>
</dbReference>
<organism evidence="2 3">
    <name type="scientific">Marinobacter salexigens</name>
    <dbReference type="NCBI Taxonomy" id="1925763"/>
    <lineage>
        <taxon>Bacteria</taxon>
        <taxon>Pseudomonadati</taxon>
        <taxon>Pseudomonadota</taxon>
        <taxon>Gammaproteobacteria</taxon>
        <taxon>Pseudomonadales</taxon>
        <taxon>Marinobacteraceae</taxon>
        <taxon>Marinobacter</taxon>
    </lineage>
</organism>
<protein>
    <submittedName>
        <fullName evidence="2">Carboxypeptidase-like regulatory domain-containing protein</fullName>
    </submittedName>
</protein>
<dbReference type="InterPro" id="IPR046474">
    <property type="entry name" value="DUF6795"/>
</dbReference>
<comment type="caution">
    <text evidence="2">The sequence shown here is derived from an EMBL/GenBank/DDBJ whole genome shotgun (WGS) entry which is preliminary data.</text>
</comment>
<accession>A0ABS6AC73</accession>
<dbReference type="Pfam" id="PF20598">
    <property type="entry name" value="DUF6795"/>
    <property type="match status" value="1"/>
</dbReference>
<evidence type="ECO:0000313" key="3">
    <source>
        <dbReference type="Proteomes" id="UP000753376"/>
    </source>
</evidence>
<keyword evidence="3" id="KW-1185">Reference proteome</keyword>
<evidence type="ECO:0000313" key="2">
    <source>
        <dbReference type="EMBL" id="MBU2875756.1"/>
    </source>
</evidence>
<sequence>MTSVLRRCGLILAMFFVFLNEGNAGMFGFLKKFDVLLFPKVRGRVEQAGAPVQGLKIIRAATYDTAETQETYTDKNGVFSFPPWTTKSRTPGKPLVEDRLRQVVVAQQGGEKYVLWHYVTARVTGEAVITEKLAHLNCSLEDEEIVHHFTKVENQTFTHDISSICRW</sequence>
<dbReference type="RefSeq" id="WP_216009515.1">
    <property type="nucleotide sequence ID" value="NZ_JAHKPV010000021.1"/>
</dbReference>
<gene>
    <name evidence="2" type="ORF">KO508_17300</name>
</gene>
<name>A0ABS6AC73_9GAMM</name>
<proteinExistence type="predicted"/>
<evidence type="ECO:0000259" key="1">
    <source>
        <dbReference type="Pfam" id="PF20598"/>
    </source>
</evidence>